<reference evidence="1 2" key="1">
    <citation type="submission" date="2019-10" db="EMBL/GenBank/DDBJ databases">
        <title>Alcanivorax sp.PA15-N-34 draft genome sequence.</title>
        <authorList>
            <person name="Liao X."/>
            <person name="Shao Z."/>
        </authorList>
    </citation>
    <scope>NUCLEOTIDE SEQUENCE [LARGE SCALE GENOMIC DNA]</scope>
    <source>
        <strain evidence="1 2">PA15-N-34</strain>
    </source>
</reference>
<dbReference type="EMBL" id="WIRE01000001">
    <property type="protein sequence ID" value="MQX52177.1"/>
    <property type="molecule type" value="Genomic_DNA"/>
</dbReference>
<comment type="caution">
    <text evidence="1">The sequence shown here is derived from an EMBL/GenBank/DDBJ whole genome shotgun (WGS) entry which is preliminary data.</text>
</comment>
<name>A0A6N7LPQ4_9GAMM</name>
<dbReference type="Proteomes" id="UP000469421">
    <property type="component" value="Unassembled WGS sequence"/>
</dbReference>
<protein>
    <submittedName>
        <fullName evidence="1">Uncharacterized protein</fullName>
    </submittedName>
</protein>
<proteinExistence type="predicted"/>
<accession>A0A6N7LPQ4</accession>
<gene>
    <name evidence="1" type="ORF">GFN93_02890</name>
</gene>
<evidence type="ECO:0000313" key="1">
    <source>
        <dbReference type="EMBL" id="MQX52177.1"/>
    </source>
</evidence>
<organism evidence="1 2">
    <name type="scientific">Alcanivorax sediminis</name>
    <dbReference type="NCBI Taxonomy" id="2663008"/>
    <lineage>
        <taxon>Bacteria</taxon>
        <taxon>Pseudomonadati</taxon>
        <taxon>Pseudomonadota</taxon>
        <taxon>Gammaproteobacteria</taxon>
        <taxon>Oceanospirillales</taxon>
        <taxon>Alcanivoracaceae</taxon>
        <taxon>Alcanivorax</taxon>
    </lineage>
</organism>
<sequence>MDDDGLAGISGQDGITVNFQSDTGIQAQQITWQTDISTPQEALTQLNTLALEGVGGALAAQLDLDVGYDGVDPMLAINYQWGPSRFTMGGMAITTPTNATASMGQAAFYSQGALSMVNRGLFDNAGNKARLDFSLTGDWVYRQGGSGSAEMSLGNLVFSNRFTTGAAGGHADGVGTIAVDSDGIKVASDFTESVLQFDLMYNDSASDFDITGRTAMMHAGWIGGLKNTLFRVDAGGVGVNTLTPRTQGLHVLAQWDFDSDFILNLGHAGGNDTQLQLRDWRILGGGTGRMLNMDISLDVLQDGAGTGGLCFGMTGTTCAAPDYHNSTVDAGQSAFAILLRDSYLHAYSQNIAVDSLANVNTATPYDWSVLFTLGLLEADILVYPGGPYAEPDGLRLDAAVMVQSPGFWAAANSSDAATRAAAASGWETNTHFLLADISNDVGIGLMNADILWEADDLYFLLGQSDPTFPGLPSGMMLGTNALSRYQVRGAFGAGQPTALDSNAANVALWDFNLSTNQFRFVLYPTTADGSEALGFDGFLNLDGSSYLSLAEISSPQSAFRIYDVTGSIGWANGSITIRSENETADGLPSLTLENDLYLGQSANFGQGSPDHLDPLVGSVGFGDQNYGQMAIPGGVWHSEIIAKIPQ</sequence>
<dbReference type="AlphaFoldDB" id="A0A6N7LPQ4"/>
<evidence type="ECO:0000313" key="2">
    <source>
        <dbReference type="Proteomes" id="UP000469421"/>
    </source>
</evidence>
<keyword evidence="2" id="KW-1185">Reference proteome</keyword>